<name>A0A2A3JNB4_9RHOB</name>
<dbReference type="AlphaFoldDB" id="A0A2A3JNB4"/>
<dbReference type="EMBL" id="NTHN01000590">
    <property type="protein sequence ID" value="PBD16673.1"/>
    <property type="molecule type" value="Genomic_DNA"/>
</dbReference>
<protein>
    <recommendedName>
        <fullName evidence="4">Lipoprotein</fullName>
    </recommendedName>
</protein>
<accession>A0A2A3JNB4</accession>
<reference evidence="1" key="3">
    <citation type="submission" date="2024-05" db="EMBL/GenBank/DDBJ databases">
        <title>Yangia mangrovi SAOS 153D genome.</title>
        <authorList>
            <person name="Verma A."/>
            <person name="Pal Y."/>
            <person name="Sundharam S."/>
            <person name="Bisht B."/>
            <person name="Srinivasan K."/>
        </authorList>
    </citation>
    <scope>NUCLEOTIDE SEQUENCE</scope>
    <source>
        <strain evidence="1">SAOS 153D</strain>
    </source>
</reference>
<evidence type="ECO:0000313" key="3">
    <source>
        <dbReference type="Proteomes" id="UP000217448"/>
    </source>
</evidence>
<reference evidence="2" key="1">
    <citation type="submission" date="2017-09" db="EMBL/GenBank/DDBJ databases">
        <title>Yangia sp. SAOS 153D whole genome sequencing.</title>
        <authorList>
            <person name="Verma A."/>
            <person name="Krishnamurthi S."/>
        </authorList>
    </citation>
    <scope>NUCLEOTIDE SEQUENCE [LARGE SCALE GENOMIC DNA]</scope>
    <source>
        <strain evidence="2">SAOS 153D</strain>
    </source>
</reference>
<reference evidence="3" key="2">
    <citation type="submission" date="2023-07" db="EMBL/GenBank/DDBJ databases">
        <title>Yangia mangrovi SAOS 153D genome.</title>
        <authorList>
            <person name="Verma A."/>
            <person name="Pal Y."/>
            <person name="Sundharam S."/>
            <person name="Bisht B."/>
            <person name="Srinivasan K."/>
        </authorList>
    </citation>
    <scope>NUCLEOTIDE SEQUENCE [LARGE SCALE GENOMIC DNA]</scope>
    <source>
        <strain evidence="3">SAOS 153D</strain>
    </source>
</reference>
<dbReference type="EMBL" id="NTHN02000016">
    <property type="protein sequence ID" value="MCT4370721.1"/>
    <property type="molecule type" value="Genomic_DNA"/>
</dbReference>
<sequence length="147" mass="15615">MNHEEKTMYLPFLSRLTGASAVVVLAPLLLAACTHSAPPQSAGPASGAGMSAEVTELAIACRHDEALAALDQFDAAMGGSTSASELQRVVVLRNARDTMGAARVLRERNARDDVTVDDAVYSGTAVEDELERIRSERALRTGSRTCR</sequence>
<comment type="caution">
    <text evidence="2">The sequence shown here is derived from an EMBL/GenBank/DDBJ whole genome shotgun (WGS) entry which is preliminary data.</text>
</comment>
<evidence type="ECO:0000313" key="2">
    <source>
        <dbReference type="EMBL" id="PBD16673.1"/>
    </source>
</evidence>
<gene>
    <name evidence="1" type="ORF">CLG85_010480</name>
    <name evidence="2" type="ORF">CLG85_24320</name>
</gene>
<dbReference type="Proteomes" id="UP000217448">
    <property type="component" value="Unassembled WGS sequence"/>
</dbReference>
<evidence type="ECO:0008006" key="4">
    <source>
        <dbReference type="Google" id="ProtNLM"/>
    </source>
</evidence>
<evidence type="ECO:0000313" key="1">
    <source>
        <dbReference type="EMBL" id="MCT4370721.1"/>
    </source>
</evidence>
<dbReference type="OrthoDB" id="9845113at2"/>
<keyword evidence="3" id="KW-1185">Reference proteome</keyword>
<proteinExistence type="predicted"/>
<organism evidence="2">
    <name type="scientific">Alloyangia mangrovi</name>
    <dbReference type="NCBI Taxonomy" id="1779329"/>
    <lineage>
        <taxon>Bacteria</taxon>
        <taxon>Pseudomonadati</taxon>
        <taxon>Pseudomonadota</taxon>
        <taxon>Alphaproteobacteria</taxon>
        <taxon>Rhodobacterales</taxon>
        <taxon>Roseobacteraceae</taxon>
        <taxon>Alloyangia</taxon>
    </lineage>
</organism>
<dbReference type="PROSITE" id="PS51257">
    <property type="entry name" value="PROKAR_LIPOPROTEIN"/>
    <property type="match status" value="1"/>
</dbReference>